<gene>
    <name evidence="2" type="ORF">DL764_004707</name>
</gene>
<dbReference type="Pfam" id="PF09056">
    <property type="entry name" value="Phospholip_A2_3"/>
    <property type="match status" value="1"/>
</dbReference>
<sequence>MKLLPIFLSTIIPLGLSLPLDVRQSAELEAETDRLLFSVSLSQFLAARDARSPPGLDWSSDGCTSSPDNPFGFDFEPACLRHDFGYRNYRAQGRFEAGKAAIDRNFRDDLYSQCAAEDARGVCEATAEVYYRAVVLFGREGAEAIMMATNLDVDYQ</sequence>
<dbReference type="InterPro" id="IPR036444">
    <property type="entry name" value="PLipase_A2_dom_sf"/>
</dbReference>
<dbReference type="GO" id="GO:0004623">
    <property type="term" value="F:phospholipase A2 activity"/>
    <property type="evidence" value="ECO:0007669"/>
    <property type="project" value="InterPro"/>
</dbReference>
<accession>A0A4Q4TFA0</accession>
<protein>
    <recommendedName>
        <fullName evidence="4">Phospholipase A2 domain-containing protein</fullName>
    </recommendedName>
</protein>
<comment type="caution">
    <text evidence="2">The sequence shown here is derived from an EMBL/GenBank/DDBJ whole genome shotgun (WGS) entry which is preliminary data.</text>
</comment>
<evidence type="ECO:0000313" key="3">
    <source>
        <dbReference type="Proteomes" id="UP000293360"/>
    </source>
</evidence>
<organism evidence="2 3">
    <name type="scientific">Monosporascus ibericus</name>
    <dbReference type="NCBI Taxonomy" id="155417"/>
    <lineage>
        <taxon>Eukaryota</taxon>
        <taxon>Fungi</taxon>
        <taxon>Dikarya</taxon>
        <taxon>Ascomycota</taxon>
        <taxon>Pezizomycotina</taxon>
        <taxon>Sordariomycetes</taxon>
        <taxon>Xylariomycetidae</taxon>
        <taxon>Xylariales</taxon>
        <taxon>Xylariales incertae sedis</taxon>
        <taxon>Monosporascus</taxon>
    </lineage>
</organism>
<feature type="chain" id="PRO_5020490504" description="Phospholipase A2 domain-containing protein" evidence="1">
    <location>
        <begin position="18"/>
        <end position="156"/>
    </location>
</feature>
<dbReference type="PANTHER" id="PTHR40787:SF3">
    <property type="entry name" value="PROTEIN TRANSPORT PROTEIN SEC39"/>
    <property type="match status" value="1"/>
</dbReference>
<dbReference type="SUPFAM" id="SSF48619">
    <property type="entry name" value="Phospholipase A2, PLA2"/>
    <property type="match status" value="1"/>
</dbReference>
<reference evidence="2 3" key="1">
    <citation type="submission" date="2018-06" db="EMBL/GenBank/DDBJ databases">
        <title>Complete Genomes of Monosporascus.</title>
        <authorList>
            <person name="Robinson A.J."/>
            <person name="Natvig D.O."/>
        </authorList>
    </citation>
    <scope>NUCLEOTIDE SEQUENCE [LARGE SCALE GENOMIC DNA]</scope>
    <source>
        <strain evidence="2 3">CBS 110550</strain>
    </source>
</reference>
<name>A0A4Q4TFA0_9PEZI</name>
<dbReference type="PANTHER" id="PTHR40787">
    <property type="entry name" value="SECRETED PROTEIN"/>
    <property type="match status" value="1"/>
</dbReference>
<evidence type="ECO:0000313" key="2">
    <source>
        <dbReference type="EMBL" id="RYP04077.1"/>
    </source>
</evidence>
<dbReference type="AlphaFoldDB" id="A0A4Q4TFA0"/>
<dbReference type="EMBL" id="QJNU01000229">
    <property type="protein sequence ID" value="RYP04077.1"/>
    <property type="molecule type" value="Genomic_DNA"/>
</dbReference>
<proteinExistence type="predicted"/>
<dbReference type="Proteomes" id="UP000293360">
    <property type="component" value="Unassembled WGS sequence"/>
</dbReference>
<feature type="signal peptide" evidence="1">
    <location>
        <begin position="1"/>
        <end position="17"/>
    </location>
</feature>
<keyword evidence="3" id="KW-1185">Reference proteome</keyword>
<dbReference type="OrthoDB" id="5120271at2759"/>
<evidence type="ECO:0008006" key="4">
    <source>
        <dbReference type="Google" id="ProtNLM"/>
    </source>
</evidence>
<dbReference type="Gene3D" id="1.20.90.10">
    <property type="entry name" value="Phospholipase A2 domain"/>
    <property type="match status" value="1"/>
</dbReference>
<dbReference type="InterPro" id="IPR015141">
    <property type="entry name" value="PLipase_A2_prok/fun"/>
</dbReference>
<dbReference type="GO" id="GO:0050482">
    <property type="term" value="P:arachidonate secretion"/>
    <property type="evidence" value="ECO:0007669"/>
    <property type="project" value="InterPro"/>
</dbReference>
<dbReference type="GO" id="GO:0006644">
    <property type="term" value="P:phospholipid metabolic process"/>
    <property type="evidence" value="ECO:0007669"/>
    <property type="project" value="InterPro"/>
</dbReference>
<keyword evidence="1" id="KW-0732">Signal</keyword>
<evidence type="ECO:0000256" key="1">
    <source>
        <dbReference type="SAM" id="SignalP"/>
    </source>
</evidence>